<gene>
    <name evidence="4" type="primary">LOC107478363</name>
</gene>
<feature type="domain" description="No apical meristem-associated C-terminal" evidence="2">
    <location>
        <begin position="90"/>
        <end position="221"/>
    </location>
</feature>
<dbReference type="AlphaFoldDB" id="A0A6P5N4X0"/>
<dbReference type="PANTHER" id="PTHR47150:SF6">
    <property type="entry name" value="OS01G0872900 PROTEIN"/>
    <property type="match status" value="1"/>
</dbReference>
<dbReference type="InterPro" id="IPR029466">
    <property type="entry name" value="NAM-associated_C"/>
</dbReference>
<feature type="region of interest" description="Disordered" evidence="1">
    <location>
        <begin position="109"/>
        <end position="175"/>
    </location>
</feature>
<organism evidence="3 4">
    <name type="scientific">Arachis duranensis</name>
    <name type="common">Wild peanut</name>
    <dbReference type="NCBI Taxonomy" id="130453"/>
    <lineage>
        <taxon>Eukaryota</taxon>
        <taxon>Viridiplantae</taxon>
        <taxon>Streptophyta</taxon>
        <taxon>Embryophyta</taxon>
        <taxon>Tracheophyta</taxon>
        <taxon>Spermatophyta</taxon>
        <taxon>Magnoliopsida</taxon>
        <taxon>eudicotyledons</taxon>
        <taxon>Gunneridae</taxon>
        <taxon>Pentapetalae</taxon>
        <taxon>rosids</taxon>
        <taxon>fabids</taxon>
        <taxon>Fabales</taxon>
        <taxon>Fabaceae</taxon>
        <taxon>Papilionoideae</taxon>
        <taxon>50 kb inversion clade</taxon>
        <taxon>dalbergioids sensu lato</taxon>
        <taxon>Dalbergieae</taxon>
        <taxon>Pterocarpus clade</taxon>
        <taxon>Arachis</taxon>
    </lineage>
</organism>
<dbReference type="InterPro" id="IPR006912">
    <property type="entry name" value="Harbinger_derived_prot"/>
</dbReference>
<dbReference type="Pfam" id="PF04827">
    <property type="entry name" value="Plant_tran"/>
    <property type="match status" value="1"/>
</dbReference>
<feature type="compositionally biased region" description="Basic and acidic residues" evidence="1">
    <location>
        <begin position="162"/>
        <end position="175"/>
    </location>
</feature>
<dbReference type="GeneID" id="107478363"/>
<keyword evidence="3" id="KW-1185">Reference proteome</keyword>
<name>A0A6P5N4X0_ARADU</name>
<sequence length="693" mass="80579">MLLQLPCHAIDNDDDIEDRRQDSSQHWHWKEDEMLISAWLNVSTDPIINKAVAQFAGCYDQASRNIRSGSNADDIKELAYKLYSTNYGQKFTFERHWNMLRLEQKWRSQLPTQSGGSKRTNVSATRAYSSSSNPETPLADEPGVDSPVRPQGSKKSKRKGKEKAQMSENFSERKSSVVKKLSLMEDIKNVREKELMDREKEREEEKEHRVKIMAIKEKELQIQAALYGKRRRQDNTVIDNWIDECLLQDSEEEEDIDRSSIPITRRWINRDREAGHDRLYQDYFADEPVYNADIFQRRFRMRRQVFLRIVDALSNVYPYFQQRVDATGRRGLSPLQKCTAAIRMLAYGVGADAVDDYVRIGESTTIECLEKFVEGVISVFEDEYLRNPKPNDVQRLLQMAEGRGFPGMLGRFDCMHWQWKNCPKAWKGTYMSGYRGVATIVLEVVASSDLWIWHAFFGVSGSNNDINVLDRSPIFDDILNDRTPEVNFTINGNNHTMGYYLADGIYPEWVTFVKSISKPQGEKRKLFAQYQEGQRKDVERAFGVLQARFAIIRGPTHFWEKKKLANIMRACIILHNMIVEDERDTYAGNFAQGLEYDDVENGLSQPQLGEEDFAPYHQFLQRNAQLRNMQQHRQLKEDLIEHIWQFHNACRQLWAINRNWDEFPTGDGLKRMITILCRSLSFSASSSKSKSNA</sequence>
<dbReference type="KEGG" id="adu:107478363"/>
<protein>
    <submittedName>
        <fullName evidence="4">Uncharacterized protein LOC107478363</fullName>
    </submittedName>
</protein>
<reference evidence="3" key="1">
    <citation type="journal article" date="2016" name="Nat. Genet.">
        <title>The genome sequences of Arachis duranensis and Arachis ipaensis, the diploid ancestors of cultivated peanut.</title>
        <authorList>
            <person name="Bertioli D.J."/>
            <person name="Cannon S.B."/>
            <person name="Froenicke L."/>
            <person name="Huang G."/>
            <person name="Farmer A.D."/>
            <person name="Cannon E.K."/>
            <person name="Liu X."/>
            <person name="Gao D."/>
            <person name="Clevenger J."/>
            <person name="Dash S."/>
            <person name="Ren L."/>
            <person name="Moretzsohn M.C."/>
            <person name="Shirasawa K."/>
            <person name="Huang W."/>
            <person name="Vidigal B."/>
            <person name="Abernathy B."/>
            <person name="Chu Y."/>
            <person name="Niederhuth C.E."/>
            <person name="Umale P."/>
            <person name="Araujo A.C."/>
            <person name="Kozik A."/>
            <person name="Kim K.D."/>
            <person name="Burow M.D."/>
            <person name="Varshney R.K."/>
            <person name="Wang X."/>
            <person name="Zhang X."/>
            <person name="Barkley N."/>
            <person name="Guimaraes P.M."/>
            <person name="Isobe S."/>
            <person name="Guo B."/>
            <person name="Liao B."/>
            <person name="Stalker H.T."/>
            <person name="Schmitz R.J."/>
            <person name="Scheffler B.E."/>
            <person name="Leal-Bertioli S.C."/>
            <person name="Xun X."/>
            <person name="Jackson S.A."/>
            <person name="Michelmore R."/>
            <person name="Ozias-Akins P."/>
        </authorList>
    </citation>
    <scope>NUCLEOTIDE SEQUENCE [LARGE SCALE GENOMIC DNA]</scope>
    <source>
        <strain evidence="3">cv. V14167</strain>
    </source>
</reference>
<accession>A0A6P5N4X0</accession>
<dbReference type="Proteomes" id="UP000515211">
    <property type="component" value="Chromosome 3"/>
</dbReference>
<evidence type="ECO:0000259" key="2">
    <source>
        <dbReference type="Pfam" id="PF14303"/>
    </source>
</evidence>
<evidence type="ECO:0000256" key="1">
    <source>
        <dbReference type="SAM" id="MobiDB-lite"/>
    </source>
</evidence>
<reference evidence="4" key="2">
    <citation type="submission" date="2025-08" db="UniProtKB">
        <authorList>
            <consortium name="RefSeq"/>
        </authorList>
    </citation>
    <scope>IDENTIFICATION</scope>
    <source>
        <tissue evidence="4">Whole plant</tissue>
    </source>
</reference>
<dbReference type="Pfam" id="PF14303">
    <property type="entry name" value="NAM-associated"/>
    <property type="match status" value="1"/>
</dbReference>
<evidence type="ECO:0000313" key="4">
    <source>
        <dbReference type="RefSeq" id="XP_020992392.2"/>
    </source>
</evidence>
<dbReference type="RefSeq" id="XP_020992392.2">
    <property type="nucleotide sequence ID" value="XM_021136733.2"/>
</dbReference>
<evidence type="ECO:0000313" key="3">
    <source>
        <dbReference type="Proteomes" id="UP000515211"/>
    </source>
</evidence>
<feature type="compositionally biased region" description="Basic residues" evidence="1">
    <location>
        <begin position="152"/>
        <end position="161"/>
    </location>
</feature>
<feature type="compositionally biased region" description="Polar residues" evidence="1">
    <location>
        <begin position="109"/>
        <end position="135"/>
    </location>
</feature>
<dbReference type="PANTHER" id="PTHR47150">
    <property type="entry name" value="OS12G0169200 PROTEIN"/>
    <property type="match status" value="1"/>
</dbReference>
<proteinExistence type="predicted"/>